<evidence type="ECO:0000256" key="1">
    <source>
        <dbReference type="SAM" id="MobiDB-lite"/>
    </source>
</evidence>
<feature type="region of interest" description="Disordered" evidence="1">
    <location>
        <begin position="416"/>
        <end position="474"/>
    </location>
</feature>
<keyword evidence="3" id="KW-1185">Reference proteome</keyword>
<comment type="caution">
    <text evidence="2">The sequence shown here is derived from an EMBL/GenBank/DDBJ whole genome shotgun (WGS) entry which is preliminary data.</text>
</comment>
<dbReference type="EMBL" id="QGMG01000405">
    <property type="protein sequence ID" value="TVY53856.1"/>
    <property type="molecule type" value="Genomic_DNA"/>
</dbReference>
<feature type="compositionally biased region" description="Polar residues" evidence="1">
    <location>
        <begin position="192"/>
        <end position="210"/>
    </location>
</feature>
<sequence length="957" mass="102067">MPFTFTITQPFLGAPLNFVPALGSQELEQLVDAYVLGSASKQDKLSEVTIDFYNHATVDLNTGALVKTYNVFAFEQSPTESQSSFSPSMYTPSPSASMSFGDSGYGSLSMTPPARKSGGRVSKKPTKKEAKKVAEARLPGFSIMTKDGIDVTSTAGRGTKTKEQREHAHLMRIMKACDACKKKKIRCDPSHSRQSNEMSRSSTISTAKTPSSSNGGVSSHVNTSPTISIPSLSHESSIASQSNTPSYGAIDDFVLFPEDGSSWNPADMSIPEDADLSQFNFDINLDIPMNSGDFDFSNFDQLPQVDFNQLSYLPATPQLGMDQWAGLPSPHSRPHPSSSTQDAGQLDANSQDSWINALSDSISSRGTYPSSSSQESGESSIFSTANVSPQTAGAVADEIWPDGPDDALSSSQYNDRVRQPLSQHSPTDGSSPSLYQLPSDLSPMDGSTTSPYLSHTQSLSDGSPAAASNHSSAEWSRAGSGLESLASSRSSLQIDDLQYWTESSDKTRRGREGLAAALASRQLTSSSSSSQSHDPDRTAREESPASCDYTGLQHPEGVTSQSPTSLHSPPRPLQASLGFSNDVFGLANTCTLVSESLRSVKQGPAECPSLSGDLQRLRTVLVQYNSAKVDANIQRDEIERDTASQIHAFSQQLQRLSATLRQCQVQDSPLPQGYLRQCQVQIRQLLRSLCARINSLQTSGTGSLNSVGDFYQPLTSGRNLQLFVPASEGYDRNRHAESRAAPSIESLYDDHLNAQDSRSTPPRPDSHLVLLPGGEKRYGLAFYKDAYEGAFAPGVGSGLGGRMRGSIPRTTVSNVGTAAATSVLDTVLQALVCAALALALIVSITRTSSSMLLSLFIPVSVLLLSAPRGVQLAALACLAVLAVSNTGLFKDFQKGYQEWTEGSPLASIARVAVCAALVANPPSLSGVATMLSLLGDRQNNCCDASLEVDSLSRFGSS</sequence>
<accession>A0A7D8UP15</accession>
<evidence type="ECO:0000313" key="3">
    <source>
        <dbReference type="Proteomes" id="UP000481288"/>
    </source>
</evidence>
<dbReference type="InterPro" id="IPR036864">
    <property type="entry name" value="Zn2-C6_fun-type_DNA-bd_sf"/>
</dbReference>
<feature type="compositionally biased region" description="Polar residues" evidence="1">
    <location>
        <begin position="101"/>
        <end position="110"/>
    </location>
</feature>
<proteinExistence type="predicted"/>
<dbReference type="Proteomes" id="UP000481288">
    <property type="component" value="Unassembled WGS sequence"/>
</dbReference>
<dbReference type="GO" id="GO:0008270">
    <property type="term" value="F:zinc ion binding"/>
    <property type="evidence" value="ECO:0007669"/>
    <property type="project" value="InterPro"/>
</dbReference>
<feature type="region of interest" description="Disordered" evidence="1">
    <location>
        <begin position="185"/>
        <end position="243"/>
    </location>
</feature>
<feature type="compositionally biased region" description="Basic residues" evidence="1">
    <location>
        <begin position="117"/>
        <end position="126"/>
    </location>
</feature>
<name>A0A7D8UP15_9HELO</name>
<feature type="compositionally biased region" description="Polar residues" evidence="1">
    <location>
        <begin position="445"/>
        <end position="474"/>
    </location>
</feature>
<feature type="compositionally biased region" description="Low complexity" evidence="1">
    <location>
        <begin position="211"/>
        <end position="224"/>
    </location>
</feature>
<feature type="compositionally biased region" description="Low complexity" evidence="1">
    <location>
        <begin position="518"/>
        <end position="532"/>
    </location>
</feature>
<dbReference type="GO" id="GO:0000981">
    <property type="term" value="F:DNA-binding transcription factor activity, RNA polymerase II-specific"/>
    <property type="evidence" value="ECO:0007669"/>
    <property type="project" value="InterPro"/>
</dbReference>
<feature type="compositionally biased region" description="Low complexity" evidence="1">
    <location>
        <begin position="370"/>
        <end position="383"/>
    </location>
</feature>
<feature type="compositionally biased region" description="Polar residues" evidence="1">
    <location>
        <begin position="225"/>
        <end position="243"/>
    </location>
</feature>
<gene>
    <name evidence="2" type="ORF">LCER1_G004880</name>
</gene>
<feature type="region of interest" description="Disordered" evidence="1">
    <location>
        <begin position="321"/>
        <end position="347"/>
    </location>
</feature>
<organism evidence="2 3">
    <name type="scientific">Lachnellula cervina</name>
    <dbReference type="NCBI Taxonomy" id="1316786"/>
    <lineage>
        <taxon>Eukaryota</taxon>
        <taxon>Fungi</taxon>
        <taxon>Dikarya</taxon>
        <taxon>Ascomycota</taxon>
        <taxon>Pezizomycotina</taxon>
        <taxon>Leotiomycetes</taxon>
        <taxon>Helotiales</taxon>
        <taxon>Lachnaceae</taxon>
        <taxon>Lachnellula</taxon>
    </lineage>
</organism>
<evidence type="ECO:0000313" key="2">
    <source>
        <dbReference type="EMBL" id="TVY53856.1"/>
    </source>
</evidence>
<feature type="region of interest" description="Disordered" evidence="1">
    <location>
        <begin position="518"/>
        <end position="571"/>
    </location>
</feature>
<feature type="compositionally biased region" description="Basic and acidic residues" evidence="1">
    <location>
        <begin position="533"/>
        <end position="543"/>
    </location>
</feature>
<feature type="compositionally biased region" description="Polar residues" evidence="1">
    <location>
        <begin position="558"/>
        <end position="567"/>
    </location>
</feature>
<feature type="compositionally biased region" description="Polar residues" evidence="1">
    <location>
        <begin position="416"/>
        <end position="436"/>
    </location>
</feature>
<dbReference type="SUPFAM" id="SSF57701">
    <property type="entry name" value="Zn2/Cys6 DNA-binding domain"/>
    <property type="match status" value="1"/>
</dbReference>
<protein>
    <recommendedName>
        <fullName evidence="4">Zn(2)-C6 fungal-type domain-containing protein</fullName>
    </recommendedName>
</protein>
<evidence type="ECO:0008006" key="4">
    <source>
        <dbReference type="Google" id="ProtNLM"/>
    </source>
</evidence>
<reference evidence="2 3" key="1">
    <citation type="submission" date="2018-05" db="EMBL/GenBank/DDBJ databases">
        <title>Whole genome sequencing for identification of molecular markers to develop diagnostic detection tools for the regulated plant pathogen Lachnellula willkommii.</title>
        <authorList>
            <person name="Giroux E."/>
            <person name="Bilodeau G."/>
        </authorList>
    </citation>
    <scope>NUCLEOTIDE SEQUENCE [LARGE SCALE GENOMIC DNA]</scope>
    <source>
        <strain evidence="2 3">CBS 625.97</strain>
    </source>
</reference>
<feature type="region of interest" description="Disordered" evidence="1">
    <location>
        <begin position="361"/>
        <end position="388"/>
    </location>
</feature>
<dbReference type="AlphaFoldDB" id="A0A7D8UP15"/>
<feature type="region of interest" description="Disordered" evidence="1">
    <location>
        <begin position="101"/>
        <end position="137"/>
    </location>
</feature>
<dbReference type="OrthoDB" id="4850804at2759"/>